<feature type="region of interest" description="Disordered" evidence="1">
    <location>
        <begin position="319"/>
        <end position="343"/>
    </location>
</feature>
<dbReference type="EMBL" id="LSRX01001463">
    <property type="protein sequence ID" value="OLP79628.1"/>
    <property type="molecule type" value="Genomic_DNA"/>
</dbReference>
<feature type="region of interest" description="Disordered" evidence="1">
    <location>
        <begin position="120"/>
        <end position="153"/>
    </location>
</feature>
<feature type="compositionally biased region" description="Basic and acidic residues" evidence="1">
    <location>
        <begin position="324"/>
        <end position="343"/>
    </location>
</feature>
<name>A0A1Q9C9N8_SYMMI</name>
<evidence type="ECO:0000256" key="1">
    <source>
        <dbReference type="SAM" id="MobiDB-lite"/>
    </source>
</evidence>
<feature type="region of interest" description="Disordered" evidence="1">
    <location>
        <begin position="170"/>
        <end position="201"/>
    </location>
</feature>
<comment type="caution">
    <text evidence="2">The sequence shown here is derived from an EMBL/GenBank/DDBJ whole genome shotgun (WGS) entry which is preliminary data.</text>
</comment>
<sequence length="343" mass="35873">MATLDVFLASPSGTHKRTATNVASNSSAAMTLPGAFSEGSHRAPVSAAFHPTPDDQLANHAHSTLTMVGSVKGAGFPWTAEDQVAVLLSRVFVAAVGLSDDFAPEGAVAVLRKAKAKAVPKDKAKAKAQAGKKRPAPDTTHAAPQLAGVSRGQRARLSLAQAAGPAAAAAAMATAEGDQEESVAAADPEPDELAPGPAVPLQEPVPPAPVAEPAAVVEPAGPQLENPNQRATTFMWGLSRFTPKFKTDGSTTLAWQLTCAHPNHKNCNRARNVKACSSEEECFRMLKQWALLGRTCASKADHKELWQSVEGMLAAGTLPATEDLDARRMESPDDFAAAREDKQ</sequence>
<keyword evidence="3" id="KW-1185">Reference proteome</keyword>
<accession>A0A1Q9C9N8</accession>
<reference evidence="2 3" key="1">
    <citation type="submission" date="2016-02" db="EMBL/GenBank/DDBJ databases">
        <title>Genome analysis of coral dinoflagellate symbionts highlights evolutionary adaptations to a symbiotic lifestyle.</title>
        <authorList>
            <person name="Aranda M."/>
            <person name="Li Y."/>
            <person name="Liew Y.J."/>
            <person name="Baumgarten S."/>
            <person name="Simakov O."/>
            <person name="Wilson M."/>
            <person name="Piel J."/>
            <person name="Ashoor H."/>
            <person name="Bougouffa S."/>
            <person name="Bajic V.B."/>
            <person name="Ryu T."/>
            <person name="Ravasi T."/>
            <person name="Bayer T."/>
            <person name="Micklem G."/>
            <person name="Kim H."/>
            <person name="Bhak J."/>
            <person name="Lajeunesse T.C."/>
            <person name="Voolstra C.R."/>
        </authorList>
    </citation>
    <scope>NUCLEOTIDE SEQUENCE [LARGE SCALE GENOMIC DNA]</scope>
    <source>
        <strain evidence="2 3">CCMP2467</strain>
    </source>
</reference>
<gene>
    <name evidence="2" type="ORF">AK812_SmicGene40060</name>
</gene>
<dbReference type="AlphaFoldDB" id="A0A1Q9C9N8"/>
<evidence type="ECO:0000313" key="3">
    <source>
        <dbReference type="Proteomes" id="UP000186817"/>
    </source>
</evidence>
<dbReference type="Proteomes" id="UP000186817">
    <property type="component" value="Unassembled WGS sequence"/>
</dbReference>
<protein>
    <submittedName>
        <fullName evidence="2">Uncharacterized protein</fullName>
    </submittedName>
</protein>
<organism evidence="2 3">
    <name type="scientific">Symbiodinium microadriaticum</name>
    <name type="common">Dinoflagellate</name>
    <name type="synonym">Zooxanthella microadriatica</name>
    <dbReference type="NCBI Taxonomy" id="2951"/>
    <lineage>
        <taxon>Eukaryota</taxon>
        <taxon>Sar</taxon>
        <taxon>Alveolata</taxon>
        <taxon>Dinophyceae</taxon>
        <taxon>Suessiales</taxon>
        <taxon>Symbiodiniaceae</taxon>
        <taxon>Symbiodinium</taxon>
    </lineage>
</organism>
<dbReference type="OrthoDB" id="10410857at2759"/>
<evidence type="ECO:0000313" key="2">
    <source>
        <dbReference type="EMBL" id="OLP79628.1"/>
    </source>
</evidence>
<proteinExistence type="predicted"/>